<evidence type="ECO:0000256" key="1">
    <source>
        <dbReference type="ARBA" id="ARBA00001947"/>
    </source>
</evidence>
<evidence type="ECO:0000256" key="2">
    <source>
        <dbReference type="ARBA" id="ARBA00010981"/>
    </source>
</evidence>
<dbReference type="GO" id="GO:0006508">
    <property type="term" value="P:proteolysis"/>
    <property type="evidence" value="ECO:0007669"/>
    <property type="project" value="UniProtKB-KW"/>
</dbReference>
<name>A0A0N4U3S2_DRAME</name>
<dbReference type="WBParaSite" id="DME_0000138301-mRNA-1">
    <property type="protein sequence ID" value="DME_0000138301-mRNA-1"/>
    <property type="gene ID" value="DME_0000138301"/>
</dbReference>
<dbReference type="GO" id="GO:0061578">
    <property type="term" value="F:K63-linked deubiquitinase activity"/>
    <property type="evidence" value="ECO:0007669"/>
    <property type="project" value="InterPro"/>
</dbReference>
<keyword evidence="6" id="KW-0378">Hydrolase</keyword>
<dbReference type="Pfam" id="PF08969">
    <property type="entry name" value="USP8_dimer"/>
    <property type="match status" value="1"/>
</dbReference>
<dbReference type="InterPro" id="IPR044098">
    <property type="entry name" value="STAMBP/STALP-like_MPN"/>
</dbReference>
<dbReference type="Gene3D" id="1.20.58.80">
    <property type="entry name" value="Phosphotransferase system, lactose/cellobiose-type IIA subunit"/>
    <property type="match status" value="1"/>
</dbReference>
<dbReference type="GO" id="GO:0046872">
    <property type="term" value="F:metal ion binding"/>
    <property type="evidence" value="ECO:0007669"/>
    <property type="project" value="UniProtKB-KW"/>
</dbReference>
<comment type="similarity">
    <text evidence="2">Belongs to the peptidase M67C family.</text>
</comment>
<dbReference type="GO" id="GO:0016020">
    <property type="term" value="C:membrane"/>
    <property type="evidence" value="ECO:0007669"/>
    <property type="project" value="TreeGrafter"/>
</dbReference>
<keyword evidence="5" id="KW-0833">Ubl conjugation pathway</keyword>
<dbReference type="SUPFAM" id="SSF102712">
    <property type="entry name" value="JAB1/MPN domain"/>
    <property type="match status" value="1"/>
</dbReference>
<dbReference type="GO" id="GO:0070536">
    <property type="term" value="P:protein K63-linked deubiquitination"/>
    <property type="evidence" value="ECO:0007669"/>
    <property type="project" value="InterPro"/>
</dbReference>
<evidence type="ECO:0000313" key="10">
    <source>
        <dbReference type="EMBL" id="VDN55770.1"/>
    </source>
</evidence>
<dbReference type="PANTHER" id="PTHR12947:SF13">
    <property type="entry name" value="FI19924P1"/>
    <property type="match status" value="1"/>
</dbReference>
<dbReference type="AlphaFoldDB" id="A0A0N4U3S2"/>
<organism evidence="11 13">
    <name type="scientific">Dracunculus medinensis</name>
    <name type="common">Guinea worm</name>
    <dbReference type="NCBI Taxonomy" id="318479"/>
    <lineage>
        <taxon>Eukaryota</taxon>
        <taxon>Metazoa</taxon>
        <taxon>Ecdysozoa</taxon>
        <taxon>Nematoda</taxon>
        <taxon>Chromadorea</taxon>
        <taxon>Rhabditida</taxon>
        <taxon>Spirurina</taxon>
        <taxon>Dracunculoidea</taxon>
        <taxon>Dracunculidae</taxon>
        <taxon>Dracunculus</taxon>
    </lineage>
</organism>
<dbReference type="PANTHER" id="PTHR12947">
    <property type="entry name" value="AMSH-LIKE PROTEASE"/>
    <property type="match status" value="1"/>
</dbReference>
<dbReference type="Gene3D" id="3.40.140.10">
    <property type="entry name" value="Cytidine Deaminase, domain 2"/>
    <property type="match status" value="1"/>
</dbReference>
<dbReference type="GO" id="GO:0140492">
    <property type="term" value="F:metal-dependent deubiquitinase activity"/>
    <property type="evidence" value="ECO:0007669"/>
    <property type="project" value="InterPro"/>
</dbReference>
<dbReference type="EMBL" id="UYYG01001153">
    <property type="protein sequence ID" value="VDN55770.1"/>
    <property type="molecule type" value="Genomic_DNA"/>
</dbReference>
<protein>
    <submittedName>
        <fullName evidence="13">MPN domain-containing protein</fullName>
    </submittedName>
</protein>
<keyword evidence="4" id="KW-0479">Metal-binding</keyword>
<keyword evidence="7" id="KW-0862">Zinc</keyword>
<evidence type="ECO:0000256" key="7">
    <source>
        <dbReference type="ARBA" id="ARBA00022833"/>
    </source>
</evidence>
<dbReference type="OrthoDB" id="3640at2759"/>
<dbReference type="SMART" id="SM00232">
    <property type="entry name" value="JAB_MPN"/>
    <property type="match status" value="1"/>
</dbReference>
<dbReference type="InterPro" id="IPR000555">
    <property type="entry name" value="JAMM/MPN+_dom"/>
</dbReference>
<evidence type="ECO:0000259" key="9">
    <source>
        <dbReference type="PROSITE" id="PS50249"/>
    </source>
</evidence>
<evidence type="ECO:0000256" key="6">
    <source>
        <dbReference type="ARBA" id="ARBA00022801"/>
    </source>
</evidence>
<reference evidence="10 12" key="2">
    <citation type="submission" date="2018-11" db="EMBL/GenBank/DDBJ databases">
        <authorList>
            <consortium name="Pathogen Informatics"/>
        </authorList>
    </citation>
    <scope>NUCLEOTIDE SEQUENCE [LARGE SCALE GENOMIC DNA]</scope>
</reference>
<dbReference type="PROSITE" id="PS50249">
    <property type="entry name" value="MPN"/>
    <property type="match status" value="1"/>
</dbReference>
<dbReference type="InterPro" id="IPR037518">
    <property type="entry name" value="MPN"/>
</dbReference>
<accession>A0A0N4U3S2</accession>
<evidence type="ECO:0000256" key="5">
    <source>
        <dbReference type="ARBA" id="ARBA00022786"/>
    </source>
</evidence>
<dbReference type="CDD" id="cd08066">
    <property type="entry name" value="MPN_AMSH_like"/>
    <property type="match status" value="1"/>
</dbReference>
<dbReference type="STRING" id="318479.A0A0N4U3S2"/>
<dbReference type="Proteomes" id="UP000038040">
    <property type="component" value="Unplaced"/>
</dbReference>
<reference evidence="13" key="1">
    <citation type="submission" date="2017-02" db="UniProtKB">
        <authorList>
            <consortium name="WormBaseParasite"/>
        </authorList>
    </citation>
    <scope>IDENTIFICATION</scope>
</reference>
<keyword evidence="12" id="KW-1185">Reference proteome</keyword>
<evidence type="ECO:0000256" key="4">
    <source>
        <dbReference type="ARBA" id="ARBA00022723"/>
    </source>
</evidence>
<keyword evidence="3" id="KW-0645">Protease</keyword>
<feature type="domain" description="MPN" evidence="9">
    <location>
        <begin position="185"/>
        <end position="314"/>
    </location>
</feature>
<gene>
    <name evidence="10" type="ORF">DME_LOCUS5743</name>
</gene>
<dbReference type="GO" id="GO:0005768">
    <property type="term" value="C:endosome"/>
    <property type="evidence" value="ECO:0007669"/>
    <property type="project" value="TreeGrafter"/>
</dbReference>
<evidence type="ECO:0000313" key="13">
    <source>
        <dbReference type="WBParaSite" id="DME_0000138301-mRNA-1"/>
    </source>
</evidence>
<evidence type="ECO:0000313" key="11">
    <source>
        <dbReference type="Proteomes" id="UP000038040"/>
    </source>
</evidence>
<evidence type="ECO:0000256" key="8">
    <source>
        <dbReference type="ARBA" id="ARBA00023049"/>
    </source>
</evidence>
<dbReference type="Pfam" id="PF01398">
    <property type="entry name" value="JAB"/>
    <property type="match status" value="1"/>
</dbReference>
<comment type="cofactor">
    <cofactor evidence="1">
        <name>Zn(2+)</name>
        <dbReference type="ChEBI" id="CHEBI:29105"/>
    </cofactor>
</comment>
<dbReference type="Proteomes" id="UP000274756">
    <property type="component" value="Unassembled WGS sequence"/>
</dbReference>
<proteinExistence type="inferred from homology"/>
<keyword evidence="8" id="KW-0482">Metalloprotease</keyword>
<sequence length="353" mass="39562">MSKTAGTAERYYRSLNEIYRVAGFCLADKDFEKAFIYYMRFICGIKINAEDMFCSLALEELPNHRNFQGFSSAEKNKAESSLQNAVQNAEMLKKLLKTKFEQDATQAQLHVISLENIQPAAEGSRSDWQSLTDENEKAKIINANVSTDHIKFSLLGNYDKPGKELKTQDSSKNQSDIEKLGFKGVVIAGDLIEKFTKAAEGNTKKNVETCAIICGLPAKRGVCQITHAVIPKQIGASDSCNTFNEEEVFAYQDSNNLITMGWIHTHPSQTAFLSSIDLHTHCSYQLMMPEAIAIVVAPKYNEIGLFRLTDRGMVEIGECRVPGFHPHQDSSLFYYCCEVRFDTSVEAALVDFR</sequence>
<evidence type="ECO:0000256" key="3">
    <source>
        <dbReference type="ARBA" id="ARBA00022670"/>
    </source>
</evidence>
<dbReference type="InterPro" id="IPR015063">
    <property type="entry name" value="USP8_dimer"/>
</dbReference>
<evidence type="ECO:0000313" key="12">
    <source>
        <dbReference type="Proteomes" id="UP000274756"/>
    </source>
</evidence>